<evidence type="ECO:0000313" key="2">
    <source>
        <dbReference type="Proteomes" id="UP000034877"/>
    </source>
</evidence>
<dbReference type="Proteomes" id="UP000034877">
    <property type="component" value="Unassembled WGS sequence"/>
</dbReference>
<protein>
    <submittedName>
        <fullName evidence="1">Uncharacterized protein</fullName>
    </submittedName>
</protein>
<reference evidence="1 2" key="1">
    <citation type="journal article" date="2015" name="Nature">
        <title>rRNA introns, odd ribosomes, and small enigmatic genomes across a large radiation of phyla.</title>
        <authorList>
            <person name="Brown C.T."/>
            <person name="Hug L.A."/>
            <person name="Thomas B.C."/>
            <person name="Sharon I."/>
            <person name="Castelle C.J."/>
            <person name="Singh A."/>
            <person name="Wilkins M.J."/>
            <person name="Williams K.H."/>
            <person name="Banfield J.F."/>
        </authorList>
    </citation>
    <scope>NUCLEOTIDE SEQUENCE [LARGE SCALE GENOMIC DNA]</scope>
</reference>
<accession>A0A0G1X8R6</accession>
<name>A0A0G1X8R6_9BACT</name>
<comment type="caution">
    <text evidence="1">The sequence shown here is derived from an EMBL/GenBank/DDBJ whole genome shotgun (WGS) entry which is preliminary data.</text>
</comment>
<evidence type="ECO:0000313" key="1">
    <source>
        <dbReference type="EMBL" id="KKU90740.1"/>
    </source>
</evidence>
<dbReference type="EMBL" id="LCPE01000050">
    <property type="protein sequence ID" value="KKU90740.1"/>
    <property type="molecule type" value="Genomic_DNA"/>
</dbReference>
<dbReference type="AlphaFoldDB" id="A0A0G1X8R6"/>
<sequence length="36" mass="4368">MIKDSVEPRAKARNGNSEEDLKIWKKRLEERRTRKV</sequence>
<proteinExistence type="predicted"/>
<organism evidence="1 2">
    <name type="scientific">Candidatus Amesbacteria bacterium GW2011_GWC1_48_10</name>
    <dbReference type="NCBI Taxonomy" id="1618365"/>
    <lineage>
        <taxon>Bacteria</taxon>
        <taxon>Candidatus Amesiibacteriota</taxon>
    </lineage>
</organism>
<gene>
    <name evidence="1" type="ORF">UY22_C0050G0015</name>
</gene>